<keyword evidence="3" id="KW-1185">Reference proteome</keyword>
<accession>A0A4V2SWW7</accession>
<protein>
    <submittedName>
        <fullName evidence="2">Methyltransferase family protein</fullName>
    </submittedName>
</protein>
<dbReference type="Proteomes" id="UP000294813">
    <property type="component" value="Unassembled WGS sequence"/>
</dbReference>
<dbReference type="PANTHER" id="PTHR43591:SF24">
    <property type="entry name" value="2-METHOXY-6-POLYPRENYL-1,4-BENZOQUINOL METHYLASE, MITOCHONDRIAL"/>
    <property type="match status" value="1"/>
</dbReference>
<evidence type="ECO:0000313" key="2">
    <source>
        <dbReference type="EMBL" id="TCP63706.1"/>
    </source>
</evidence>
<dbReference type="InterPro" id="IPR029063">
    <property type="entry name" value="SAM-dependent_MTases_sf"/>
</dbReference>
<evidence type="ECO:0000313" key="3">
    <source>
        <dbReference type="Proteomes" id="UP000294813"/>
    </source>
</evidence>
<dbReference type="GO" id="GO:0008757">
    <property type="term" value="F:S-adenosylmethionine-dependent methyltransferase activity"/>
    <property type="evidence" value="ECO:0007669"/>
    <property type="project" value="InterPro"/>
</dbReference>
<reference evidence="2 3" key="1">
    <citation type="submission" date="2019-03" db="EMBL/GenBank/DDBJ databases">
        <title>Genomic Encyclopedia of Type Strains, Phase IV (KMG-IV): sequencing the most valuable type-strain genomes for metagenomic binning, comparative biology and taxonomic classification.</title>
        <authorList>
            <person name="Goeker M."/>
        </authorList>
    </citation>
    <scope>NUCLEOTIDE SEQUENCE [LARGE SCALE GENOMIC DNA]</scope>
    <source>
        <strain evidence="2 3">DSM 11170</strain>
    </source>
</reference>
<dbReference type="PANTHER" id="PTHR43591">
    <property type="entry name" value="METHYLTRANSFERASE"/>
    <property type="match status" value="1"/>
</dbReference>
<dbReference type="GO" id="GO:0032259">
    <property type="term" value="P:methylation"/>
    <property type="evidence" value="ECO:0007669"/>
    <property type="project" value="UniProtKB-KW"/>
</dbReference>
<organism evidence="2 3">
    <name type="scientific">Heliophilum fasciatum</name>
    <dbReference type="NCBI Taxonomy" id="35700"/>
    <lineage>
        <taxon>Bacteria</taxon>
        <taxon>Bacillati</taxon>
        <taxon>Bacillota</taxon>
        <taxon>Clostridia</taxon>
        <taxon>Eubacteriales</taxon>
        <taxon>Heliobacteriaceae</taxon>
        <taxon>Heliophilum</taxon>
    </lineage>
</organism>
<sequence>MAHHKFNPEQLAKLENPERRRKLPPEAIVQLMQVQAGDQVADIGAGIGYVAIPLGHAVGANGKVFACDTSPAMLEAGQALTPSELKQIEWKLSEESRLPIDDHCCQAAVLVAVYHELHEPAAMLQELRRILAPGGRLLIVDWKAEATLSGPPLNHRVAAATVIKQLENAGFLYIIEMPDFAEHYAISGTVPKQFPSDI</sequence>
<evidence type="ECO:0000259" key="1">
    <source>
        <dbReference type="Pfam" id="PF08241"/>
    </source>
</evidence>
<comment type="caution">
    <text evidence="2">The sequence shown here is derived from an EMBL/GenBank/DDBJ whole genome shotgun (WGS) entry which is preliminary data.</text>
</comment>
<dbReference type="AlphaFoldDB" id="A0A4V2SWW7"/>
<dbReference type="OrthoDB" id="9784101at2"/>
<dbReference type="Pfam" id="PF08241">
    <property type="entry name" value="Methyltransf_11"/>
    <property type="match status" value="1"/>
</dbReference>
<dbReference type="SUPFAM" id="SSF53335">
    <property type="entry name" value="S-adenosyl-L-methionine-dependent methyltransferases"/>
    <property type="match status" value="1"/>
</dbReference>
<feature type="domain" description="Methyltransferase type 11" evidence="1">
    <location>
        <begin position="42"/>
        <end position="139"/>
    </location>
</feature>
<gene>
    <name evidence="2" type="ORF">EDD73_11650</name>
</gene>
<dbReference type="Gene3D" id="3.40.50.150">
    <property type="entry name" value="Vaccinia Virus protein VP39"/>
    <property type="match status" value="1"/>
</dbReference>
<name>A0A4V2SWW7_9FIRM</name>
<keyword evidence="2" id="KW-0489">Methyltransferase</keyword>
<proteinExistence type="predicted"/>
<dbReference type="RefSeq" id="WP_131919543.1">
    <property type="nucleotide sequence ID" value="NZ_JAOQNU010000015.1"/>
</dbReference>
<keyword evidence="2" id="KW-0808">Transferase</keyword>
<dbReference type="CDD" id="cd02440">
    <property type="entry name" value="AdoMet_MTases"/>
    <property type="match status" value="1"/>
</dbReference>
<dbReference type="InterPro" id="IPR013216">
    <property type="entry name" value="Methyltransf_11"/>
</dbReference>
<dbReference type="EMBL" id="SLXT01000016">
    <property type="protein sequence ID" value="TCP63706.1"/>
    <property type="molecule type" value="Genomic_DNA"/>
</dbReference>